<protein>
    <submittedName>
        <fullName evidence="1">Uncharacterized protein</fullName>
    </submittedName>
</protein>
<organism evidence="1 2">
    <name type="scientific">Portunus trituberculatus</name>
    <name type="common">Swimming crab</name>
    <name type="synonym">Neptunus trituberculatus</name>
    <dbReference type="NCBI Taxonomy" id="210409"/>
    <lineage>
        <taxon>Eukaryota</taxon>
        <taxon>Metazoa</taxon>
        <taxon>Ecdysozoa</taxon>
        <taxon>Arthropoda</taxon>
        <taxon>Crustacea</taxon>
        <taxon>Multicrustacea</taxon>
        <taxon>Malacostraca</taxon>
        <taxon>Eumalacostraca</taxon>
        <taxon>Eucarida</taxon>
        <taxon>Decapoda</taxon>
        <taxon>Pleocyemata</taxon>
        <taxon>Brachyura</taxon>
        <taxon>Eubrachyura</taxon>
        <taxon>Portunoidea</taxon>
        <taxon>Portunidae</taxon>
        <taxon>Portuninae</taxon>
        <taxon>Portunus</taxon>
    </lineage>
</organism>
<evidence type="ECO:0000313" key="1">
    <source>
        <dbReference type="EMBL" id="MPC38618.1"/>
    </source>
</evidence>
<dbReference type="AlphaFoldDB" id="A0A5B7F056"/>
<dbReference type="Proteomes" id="UP000324222">
    <property type="component" value="Unassembled WGS sequence"/>
</dbReference>
<evidence type="ECO:0000313" key="2">
    <source>
        <dbReference type="Proteomes" id="UP000324222"/>
    </source>
</evidence>
<gene>
    <name evidence="1" type="ORF">E2C01_032129</name>
</gene>
<proteinExistence type="predicted"/>
<dbReference type="EMBL" id="VSRR010004122">
    <property type="protein sequence ID" value="MPC38618.1"/>
    <property type="molecule type" value="Genomic_DNA"/>
</dbReference>
<name>A0A5B7F056_PORTR</name>
<accession>A0A5B7F056</accession>
<keyword evidence="2" id="KW-1185">Reference proteome</keyword>
<sequence length="73" mass="8111">MRHFEARRKGGRVAVTALGGSDRCKAIVSRCVRSRLAPRWHPNDGDFSEGFHTPTLTAESYTNISAQVLTTEH</sequence>
<reference evidence="1 2" key="1">
    <citation type="submission" date="2019-05" db="EMBL/GenBank/DDBJ databases">
        <title>Another draft genome of Portunus trituberculatus and its Hox gene families provides insights of decapod evolution.</title>
        <authorList>
            <person name="Jeong J.-H."/>
            <person name="Song I."/>
            <person name="Kim S."/>
            <person name="Choi T."/>
            <person name="Kim D."/>
            <person name="Ryu S."/>
            <person name="Kim W."/>
        </authorList>
    </citation>
    <scope>NUCLEOTIDE SEQUENCE [LARGE SCALE GENOMIC DNA]</scope>
    <source>
        <tissue evidence="1">Muscle</tissue>
    </source>
</reference>
<comment type="caution">
    <text evidence="1">The sequence shown here is derived from an EMBL/GenBank/DDBJ whole genome shotgun (WGS) entry which is preliminary data.</text>
</comment>